<dbReference type="GO" id="GO:0004852">
    <property type="term" value="F:uroporphyrinogen-III synthase activity"/>
    <property type="evidence" value="ECO:0007669"/>
    <property type="project" value="UniProtKB-UniRule"/>
</dbReference>
<dbReference type="Pfam" id="PF02602">
    <property type="entry name" value="HEM4"/>
    <property type="match status" value="1"/>
</dbReference>
<dbReference type="OrthoDB" id="9787650at2"/>
<dbReference type="SUPFAM" id="SSF69618">
    <property type="entry name" value="HemD-like"/>
    <property type="match status" value="1"/>
</dbReference>
<dbReference type="InterPro" id="IPR003754">
    <property type="entry name" value="4pyrrol_synth_uPrphyn_synth"/>
</dbReference>
<comment type="function">
    <text evidence="6 9">Catalyzes cyclization of the linear tetrapyrrole, hydroxymethylbilane, to the macrocyclic uroporphyrinogen III.</text>
</comment>
<keyword evidence="4 9" id="KW-0456">Lyase</keyword>
<dbReference type="Proteomes" id="UP000242999">
    <property type="component" value="Unassembled WGS sequence"/>
</dbReference>
<dbReference type="AlphaFoldDB" id="A0A1H6R9A9"/>
<evidence type="ECO:0000256" key="8">
    <source>
        <dbReference type="ARBA" id="ARBA00048617"/>
    </source>
</evidence>
<dbReference type="PANTHER" id="PTHR38042:SF1">
    <property type="entry name" value="UROPORPHYRINOGEN-III SYNTHASE, CHLOROPLASTIC"/>
    <property type="match status" value="1"/>
</dbReference>
<dbReference type="GO" id="GO:0006782">
    <property type="term" value="P:protoporphyrinogen IX biosynthetic process"/>
    <property type="evidence" value="ECO:0007669"/>
    <property type="project" value="UniProtKB-UniRule"/>
</dbReference>
<accession>A0A1H6R9A9</accession>
<evidence type="ECO:0000256" key="5">
    <source>
        <dbReference type="ARBA" id="ARBA00023244"/>
    </source>
</evidence>
<dbReference type="CDD" id="cd06578">
    <property type="entry name" value="HemD"/>
    <property type="match status" value="1"/>
</dbReference>
<evidence type="ECO:0000256" key="2">
    <source>
        <dbReference type="ARBA" id="ARBA00008133"/>
    </source>
</evidence>
<dbReference type="Gene3D" id="3.40.50.10090">
    <property type="match status" value="2"/>
</dbReference>
<evidence type="ECO:0000256" key="3">
    <source>
        <dbReference type="ARBA" id="ARBA00013109"/>
    </source>
</evidence>
<dbReference type="GO" id="GO:0006780">
    <property type="term" value="P:uroporphyrinogen III biosynthetic process"/>
    <property type="evidence" value="ECO:0007669"/>
    <property type="project" value="UniProtKB-UniRule"/>
</dbReference>
<comment type="similarity">
    <text evidence="2 9">Belongs to the uroporphyrinogen-III synthase family.</text>
</comment>
<reference evidence="12" key="1">
    <citation type="submission" date="2016-10" db="EMBL/GenBank/DDBJ databases">
        <authorList>
            <person name="Varghese N."/>
            <person name="Submissions S."/>
        </authorList>
    </citation>
    <scope>NUCLEOTIDE SEQUENCE [LARGE SCALE GENOMIC DNA]</scope>
    <source>
        <strain evidence="12">DSM 7165</strain>
    </source>
</reference>
<dbReference type="InterPro" id="IPR039793">
    <property type="entry name" value="UROS/Hem4"/>
</dbReference>
<dbReference type="EC" id="4.2.1.75" evidence="3 9"/>
<evidence type="ECO:0000313" key="11">
    <source>
        <dbReference type="EMBL" id="SEI52458.1"/>
    </source>
</evidence>
<dbReference type="RefSeq" id="WP_093308841.1">
    <property type="nucleotide sequence ID" value="NZ_FNYH01000003.1"/>
</dbReference>
<evidence type="ECO:0000256" key="7">
    <source>
        <dbReference type="ARBA" id="ARBA00040167"/>
    </source>
</evidence>
<organism evidence="11 12">
    <name type="scientific">Allopseudospirillum japonicum</name>
    <dbReference type="NCBI Taxonomy" id="64971"/>
    <lineage>
        <taxon>Bacteria</taxon>
        <taxon>Pseudomonadati</taxon>
        <taxon>Pseudomonadota</taxon>
        <taxon>Gammaproteobacteria</taxon>
        <taxon>Oceanospirillales</taxon>
        <taxon>Oceanospirillaceae</taxon>
        <taxon>Allopseudospirillum</taxon>
    </lineage>
</organism>
<evidence type="ECO:0000256" key="4">
    <source>
        <dbReference type="ARBA" id="ARBA00023239"/>
    </source>
</evidence>
<comment type="pathway">
    <text evidence="1 9">Porphyrin-containing compound metabolism; protoporphyrin-IX biosynthesis; coproporphyrinogen-III from 5-aminolevulinate: step 3/4.</text>
</comment>
<gene>
    <name evidence="11" type="ORF">SAMN05421831_103188</name>
</gene>
<dbReference type="UniPathway" id="UPA00251">
    <property type="reaction ID" value="UER00320"/>
</dbReference>
<evidence type="ECO:0000313" key="12">
    <source>
        <dbReference type="Proteomes" id="UP000242999"/>
    </source>
</evidence>
<protein>
    <recommendedName>
        <fullName evidence="7 9">Uroporphyrinogen-III synthase</fullName>
        <ecNumber evidence="3 9">4.2.1.75</ecNumber>
    </recommendedName>
</protein>
<evidence type="ECO:0000256" key="6">
    <source>
        <dbReference type="ARBA" id="ARBA00037589"/>
    </source>
</evidence>
<evidence type="ECO:0000259" key="10">
    <source>
        <dbReference type="Pfam" id="PF02602"/>
    </source>
</evidence>
<dbReference type="EMBL" id="FNYH01000003">
    <property type="protein sequence ID" value="SEI52458.1"/>
    <property type="molecule type" value="Genomic_DNA"/>
</dbReference>
<evidence type="ECO:0000256" key="1">
    <source>
        <dbReference type="ARBA" id="ARBA00004772"/>
    </source>
</evidence>
<proteinExistence type="inferred from homology"/>
<keyword evidence="12" id="KW-1185">Reference proteome</keyword>
<name>A0A1H6R9A9_9GAMM</name>
<sequence>MDICASLELTQAQIQALKASRLLLTRPQERAPAWLQAAQALQMQVANVPLLELEPIPEDAQARHLWLNLDLFQHIICVSPTAAQALVQALDTYWPQPPLGIDWYTVGTGSAQILQAYGLAPVICPQVAQGDTSEALLDLPELSTARLAQSRCLICRGEGGRMLLRDTLQARGASVTLLNVYRRRAPNLNTEQTHLLCQAPWDAVVVTSGEALQYLTTYLTANPQSQRWLTPLLVPSARLMQEAQSLGFRSVVNTQGATLAPVLRALASLKTN</sequence>
<feature type="domain" description="Tetrapyrrole biosynthesis uroporphyrinogen III synthase" evidence="10">
    <location>
        <begin position="36"/>
        <end position="255"/>
    </location>
</feature>
<comment type="catalytic activity">
    <reaction evidence="8 9">
        <text>hydroxymethylbilane = uroporphyrinogen III + H2O</text>
        <dbReference type="Rhea" id="RHEA:18965"/>
        <dbReference type="ChEBI" id="CHEBI:15377"/>
        <dbReference type="ChEBI" id="CHEBI:57308"/>
        <dbReference type="ChEBI" id="CHEBI:57845"/>
        <dbReference type="EC" id="4.2.1.75"/>
    </reaction>
</comment>
<dbReference type="PANTHER" id="PTHR38042">
    <property type="entry name" value="UROPORPHYRINOGEN-III SYNTHASE, CHLOROPLASTIC"/>
    <property type="match status" value="1"/>
</dbReference>
<keyword evidence="5 9" id="KW-0627">Porphyrin biosynthesis</keyword>
<dbReference type="STRING" id="64971.SAMN05421831_103188"/>
<dbReference type="InterPro" id="IPR036108">
    <property type="entry name" value="4pyrrol_syn_uPrphyn_synt_sf"/>
</dbReference>
<evidence type="ECO:0000256" key="9">
    <source>
        <dbReference type="RuleBase" id="RU366031"/>
    </source>
</evidence>